<gene>
    <name evidence="1" type="ORF">ETAA8_18780</name>
</gene>
<accession>A0A517Y997</accession>
<protein>
    <submittedName>
        <fullName evidence="1">Uncharacterized protein</fullName>
    </submittedName>
</protein>
<dbReference type="RefSeq" id="WP_202921695.1">
    <property type="nucleotide sequence ID" value="NZ_CP036274.1"/>
</dbReference>
<reference evidence="1 2" key="1">
    <citation type="submission" date="2019-02" db="EMBL/GenBank/DDBJ databases">
        <title>Deep-cultivation of Planctomycetes and their phenomic and genomic characterization uncovers novel biology.</title>
        <authorList>
            <person name="Wiegand S."/>
            <person name="Jogler M."/>
            <person name="Boedeker C."/>
            <person name="Pinto D."/>
            <person name="Vollmers J."/>
            <person name="Rivas-Marin E."/>
            <person name="Kohn T."/>
            <person name="Peeters S.H."/>
            <person name="Heuer A."/>
            <person name="Rast P."/>
            <person name="Oberbeckmann S."/>
            <person name="Bunk B."/>
            <person name="Jeske O."/>
            <person name="Meyerdierks A."/>
            <person name="Storesund J.E."/>
            <person name="Kallscheuer N."/>
            <person name="Luecker S."/>
            <person name="Lage O.M."/>
            <person name="Pohl T."/>
            <person name="Merkel B.J."/>
            <person name="Hornburger P."/>
            <person name="Mueller R.-W."/>
            <person name="Bruemmer F."/>
            <person name="Labrenz M."/>
            <person name="Spormann A.M."/>
            <person name="Op den Camp H."/>
            <person name="Overmann J."/>
            <person name="Amann R."/>
            <person name="Jetten M.S.M."/>
            <person name="Mascher T."/>
            <person name="Medema M.H."/>
            <person name="Devos D.P."/>
            <person name="Kaster A.-K."/>
            <person name="Ovreas L."/>
            <person name="Rohde M."/>
            <person name="Galperin M.Y."/>
            <person name="Jogler C."/>
        </authorList>
    </citation>
    <scope>NUCLEOTIDE SEQUENCE [LARGE SCALE GENOMIC DNA]</scope>
    <source>
        <strain evidence="1 2">ETA_A8</strain>
    </source>
</reference>
<dbReference type="AlphaFoldDB" id="A0A517Y997"/>
<dbReference type="KEGG" id="aagg:ETAA8_18780"/>
<sequence length="46" mass="4949">MGNLLGLFQIGTLPADLTKKNMTLFASEVMPALQKLNVRTEMAAAV</sequence>
<organism evidence="1 2">
    <name type="scientific">Anatilimnocola aggregata</name>
    <dbReference type="NCBI Taxonomy" id="2528021"/>
    <lineage>
        <taxon>Bacteria</taxon>
        <taxon>Pseudomonadati</taxon>
        <taxon>Planctomycetota</taxon>
        <taxon>Planctomycetia</taxon>
        <taxon>Pirellulales</taxon>
        <taxon>Pirellulaceae</taxon>
        <taxon>Anatilimnocola</taxon>
    </lineage>
</organism>
<dbReference type="EMBL" id="CP036274">
    <property type="protein sequence ID" value="QDU26795.1"/>
    <property type="molecule type" value="Genomic_DNA"/>
</dbReference>
<proteinExistence type="predicted"/>
<dbReference type="Proteomes" id="UP000315017">
    <property type="component" value="Chromosome"/>
</dbReference>
<keyword evidence="2" id="KW-1185">Reference proteome</keyword>
<evidence type="ECO:0000313" key="1">
    <source>
        <dbReference type="EMBL" id="QDU26795.1"/>
    </source>
</evidence>
<evidence type="ECO:0000313" key="2">
    <source>
        <dbReference type="Proteomes" id="UP000315017"/>
    </source>
</evidence>
<name>A0A517Y997_9BACT</name>